<name>A0A1M5FSD0_9FLAO</name>
<dbReference type="STRING" id="271157.SAMN05444396_1035"/>
<dbReference type="InterPro" id="IPR018637">
    <property type="entry name" value="DUF2059"/>
</dbReference>
<sequence length="133" mass="15095">MKKLFITTLFALLANIIIAQDTFKTETLKVIEISGAAGPMQMAKEQIMQNIPEANKVEFAKEFDKTLPSLYEKLAVIYMETYTQDEITEMLNFYNSPLGKKISSSTGELYKKSTVAGQEWGTELQGMMIKYMK</sequence>
<evidence type="ECO:0000313" key="4">
    <source>
        <dbReference type="Proteomes" id="UP000184036"/>
    </source>
</evidence>
<dbReference type="Pfam" id="PF09832">
    <property type="entry name" value="DUF2059"/>
    <property type="match status" value="1"/>
</dbReference>
<feature type="signal peptide" evidence="1">
    <location>
        <begin position="1"/>
        <end position="19"/>
    </location>
</feature>
<feature type="chain" id="PRO_5009910202" description="DUF2059 domain-containing protein" evidence="1">
    <location>
        <begin position="20"/>
        <end position="133"/>
    </location>
</feature>
<accession>A0A1M5FSD0</accession>
<protein>
    <recommendedName>
        <fullName evidence="2">DUF2059 domain-containing protein</fullName>
    </recommendedName>
</protein>
<proteinExistence type="predicted"/>
<keyword evidence="1" id="KW-0732">Signal</keyword>
<reference evidence="4" key="1">
    <citation type="submission" date="2016-11" db="EMBL/GenBank/DDBJ databases">
        <authorList>
            <person name="Varghese N."/>
            <person name="Submissions S."/>
        </authorList>
    </citation>
    <scope>NUCLEOTIDE SEQUENCE [LARGE SCALE GENOMIC DNA]</scope>
    <source>
        <strain evidence="4">DSM 19741</strain>
    </source>
</reference>
<evidence type="ECO:0000259" key="2">
    <source>
        <dbReference type="Pfam" id="PF09832"/>
    </source>
</evidence>
<dbReference type="Proteomes" id="UP000184036">
    <property type="component" value="Unassembled WGS sequence"/>
</dbReference>
<keyword evidence="4" id="KW-1185">Reference proteome</keyword>
<organism evidence="3 4">
    <name type="scientific">Flavobacterium segetis</name>
    <dbReference type="NCBI Taxonomy" id="271157"/>
    <lineage>
        <taxon>Bacteria</taxon>
        <taxon>Pseudomonadati</taxon>
        <taxon>Bacteroidota</taxon>
        <taxon>Flavobacteriia</taxon>
        <taxon>Flavobacteriales</taxon>
        <taxon>Flavobacteriaceae</taxon>
        <taxon>Flavobacterium</taxon>
    </lineage>
</organism>
<feature type="domain" description="DUF2059" evidence="2">
    <location>
        <begin position="73"/>
        <end position="125"/>
    </location>
</feature>
<dbReference type="EMBL" id="FQWE01000003">
    <property type="protein sequence ID" value="SHF94376.1"/>
    <property type="molecule type" value="Genomic_DNA"/>
</dbReference>
<evidence type="ECO:0000256" key="1">
    <source>
        <dbReference type="SAM" id="SignalP"/>
    </source>
</evidence>
<evidence type="ECO:0000313" key="3">
    <source>
        <dbReference type="EMBL" id="SHF94376.1"/>
    </source>
</evidence>
<gene>
    <name evidence="3" type="ORF">SAMN05444396_1035</name>
</gene>
<dbReference type="OrthoDB" id="1143459at2"/>
<dbReference type="RefSeq" id="WP_072988791.1">
    <property type="nucleotide sequence ID" value="NZ_FQWE01000003.1"/>
</dbReference>
<dbReference type="AlphaFoldDB" id="A0A1M5FSD0"/>